<dbReference type="Proteomes" id="UP001486888">
    <property type="component" value="Chromosome"/>
</dbReference>
<reference evidence="2 3" key="1">
    <citation type="submission" date="2023-05" db="EMBL/GenBank/DDBJ databases">
        <title>Glutamicibacter sp. B1, complete genome.</title>
        <authorList>
            <person name="Long Y.H."/>
            <person name="Fang T."/>
            <person name="Li X.Y."/>
        </authorList>
    </citation>
    <scope>NUCLEOTIDE SEQUENCE [LARGE SCALE GENOMIC DNA]</scope>
    <source>
        <strain evidence="2 3">B1</strain>
    </source>
</reference>
<dbReference type="SUPFAM" id="SSF47413">
    <property type="entry name" value="lambda repressor-like DNA-binding domains"/>
    <property type="match status" value="1"/>
</dbReference>
<evidence type="ECO:0000259" key="1">
    <source>
        <dbReference type="PROSITE" id="PS50943"/>
    </source>
</evidence>
<evidence type="ECO:0000313" key="3">
    <source>
        <dbReference type="Proteomes" id="UP001486888"/>
    </source>
</evidence>
<dbReference type="InterPro" id="IPR001387">
    <property type="entry name" value="Cro/C1-type_HTH"/>
</dbReference>
<dbReference type="KEGG" id="gey:QMQ05_16680"/>
<dbReference type="EMBL" id="CP125942">
    <property type="protein sequence ID" value="XAO45938.1"/>
    <property type="molecule type" value="Genomic_DNA"/>
</dbReference>
<name>A0AAU6WFM2_9MICC</name>
<dbReference type="AlphaFoldDB" id="A0AAU6WFM2"/>
<dbReference type="RefSeq" id="WP_345471889.1">
    <property type="nucleotide sequence ID" value="NZ_CP125942.1"/>
</dbReference>
<evidence type="ECO:0000313" key="2">
    <source>
        <dbReference type="EMBL" id="XAO45938.1"/>
    </source>
</evidence>
<dbReference type="PROSITE" id="PS50943">
    <property type="entry name" value="HTH_CROC1"/>
    <property type="match status" value="1"/>
</dbReference>
<dbReference type="Pfam" id="PF13560">
    <property type="entry name" value="HTH_31"/>
    <property type="match status" value="1"/>
</dbReference>
<sequence length="101" mass="11581">MGFAYADPDVLTDEQRAALAEHQRTVHQQPRELTLKALREEAKLSHADLATQLKWPVERIKKLESGDLDRVQLATLRRYIEALEARIEITAIRGEAYARLC</sequence>
<accession>A0AAU6WFM2</accession>
<dbReference type="GO" id="GO:0003677">
    <property type="term" value="F:DNA binding"/>
    <property type="evidence" value="ECO:0007669"/>
    <property type="project" value="InterPro"/>
</dbReference>
<keyword evidence="3" id="KW-1185">Reference proteome</keyword>
<dbReference type="SMART" id="SM00530">
    <property type="entry name" value="HTH_XRE"/>
    <property type="match status" value="1"/>
</dbReference>
<proteinExistence type="predicted"/>
<feature type="domain" description="HTH cro/C1-type" evidence="1">
    <location>
        <begin position="35"/>
        <end position="92"/>
    </location>
</feature>
<dbReference type="CDD" id="cd00093">
    <property type="entry name" value="HTH_XRE"/>
    <property type="match status" value="1"/>
</dbReference>
<dbReference type="InterPro" id="IPR010982">
    <property type="entry name" value="Lambda_DNA-bd_dom_sf"/>
</dbReference>
<gene>
    <name evidence="2" type="ORF">QMQ05_16680</name>
</gene>
<dbReference type="Gene3D" id="1.10.260.40">
    <property type="entry name" value="lambda repressor-like DNA-binding domains"/>
    <property type="match status" value="1"/>
</dbReference>
<protein>
    <submittedName>
        <fullName evidence="2">Helix-turn-helix transcriptional regulator</fullName>
    </submittedName>
</protein>
<organism evidence="2 3">
    <name type="scientific">Glutamicibacter ectropisis</name>
    <dbReference type="NCBI Taxonomy" id="3046593"/>
    <lineage>
        <taxon>Bacteria</taxon>
        <taxon>Bacillati</taxon>
        <taxon>Actinomycetota</taxon>
        <taxon>Actinomycetes</taxon>
        <taxon>Micrococcales</taxon>
        <taxon>Micrococcaceae</taxon>
        <taxon>Glutamicibacter</taxon>
    </lineage>
</organism>